<dbReference type="PANTHER" id="PTHR19211:SF6">
    <property type="entry name" value="BLL7188 PROTEIN"/>
    <property type="match status" value="1"/>
</dbReference>
<feature type="coiled-coil region" evidence="4">
    <location>
        <begin position="230"/>
        <end position="264"/>
    </location>
</feature>
<keyword evidence="3" id="KW-0067">ATP-binding</keyword>
<dbReference type="InterPro" id="IPR050611">
    <property type="entry name" value="ABCF"/>
</dbReference>
<dbReference type="Pfam" id="PF00005">
    <property type="entry name" value="ABC_tran"/>
    <property type="match status" value="2"/>
</dbReference>
<dbReference type="SMART" id="SM00382">
    <property type="entry name" value="AAA"/>
    <property type="match status" value="2"/>
</dbReference>
<dbReference type="EMBL" id="CP015970">
    <property type="protein sequence ID" value="AOZ45686.1"/>
    <property type="molecule type" value="Genomic_DNA"/>
</dbReference>
<dbReference type="InterPro" id="IPR003439">
    <property type="entry name" value="ABC_transporter-like_ATP-bd"/>
</dbReference>
<dbReference type="InterPro" id="IPR003593">
    <property type="entry name" value="AAA+_ATPase"/>
</dbReference>
<dbReference type="AlphaFoldDB" id="A0AAC8YCV5"/>
<dbReference type="FunFam" id="3.40.50.300:FF:001320">
    <property type="entry name" value="Heme ABC transporter ATP-binding protein"/>
    <property type="match status" value="1"/>
</dbReference>
<name>A0AAC8YCV5_9ACTN</name>
<keyword evidence="2" id="KW-0547">Nucleotide-binding</keyword>
<dbReference type="SUPFAM" id="SSF52540">
    <property type="entry name" value="P-loop containing nucleoside triphosphate hydrolases"/>
    <property type="match status" value="2"/>
</dbReference>
<evidence type="ECO:0000256" key="1">
    <source>
        <dbReference type="ARBA" id="ARBA00022737"/>
    </source>
</evidence>
<dbReference type="PROSITE" id="PS50893">
    <property type="entry name" value="ABC_TRANSPORTER_2"/>
    <property type="match status" value="1"/>
</dbReference>
<feature type="domain" description="ABC transporter" evidence="5">
    <location>
        <begin position="9"/>
        <end position="241"/>
    </location>
</feature>
<keyword evidence="9" id="KW-1185">Reference proteome</keyword>
<keyword evidence="4" id="KW-0175">Coiled coil</keyword>
<evidence type="ECO:0000313" key="7">
    <source>
        <dbReference type="EMBL" id="AOZ45686.1"/>
    </source>
</evidence>
<dbReference type="EMBL" id="CP014352">
    <property type="protein sequence ID" value="AMS04190.1"/>
    <property type="molecule type" value="Genomic_DNA"/>
</dbReference>
<dbReference type="Gene3D" id="3.40.50.300">
    <property type="entry name" value="P-loop containing nucleotide triphosphate hydrolases"/>
    <property type="match status" value="2"/>
</dbReference>
<protein>
    <submittedName>
        <fullName evidence="6">ABC transporter</fullName>
    </submittedName>
</protein>
<organism evidence="6 8">
    <name type="scientific">Acidipropionibacterium acidipropionici</name>
    <dbReference type="NCBI Taxonomy" id="1748"/>
    <lineage>
        <taxon>Bacteria</taxon>
        <taxon>Bacillati</taxon>
        <taxon>Actinomycetota</taxon>
        <taxon>Actinomycetes</taxon>
        <taxon>Propionibacteriales</taxon>
        <taxon>Propionibacteriaceae</taxon>
        <taxon>Acidipropionibacterium</taxon>
    </lineage>
</organism>
<dbReference type="PANTHER" id="PTHR19211">
    <property type="entry name" value="ATP-BINDING TRANSPORT PROTEIN-RELATED"/>
    <property type="match status" value="1"/>
</dbReference>
<gene>
    <name evidence="7" type="ORF">A8L58_01970</name>
    <name evidence="6" type="ORF">AXH35_00500</name>
</gene>
<dbReference type="RefSeq" id="WP_062818776.1">
    <property type="nucleotide sequence ID" value="NZ_CP014352.1"/>
</dbReference>
<sequence length="531" mass="57703">MSFTTTPAVTLADLSFSWPDGSPVLEGLTATFTVGRTGLIGNNGTGKSTLLRLIAGHLTPTSGSVSVTGEVGWLPQHLTLRTDAAVADLLGVSGRLGALRAIESGDADPRHFETLADDWEVEARSLAALDRIGLADIELDRPVGTLSGGQTVLAALVGLQLAADDAVLLDEPTNDLDRDSRRLLYQAIESWRGSLIIVSHDVELLNLMDATAELRDGELTVFGGSYDAYQEHLATEQAAAEQALRSAEQRLRIERQQSIEAQTKLARRRRYARTDYANKRKPKMIMNNRKQEAQVSAGKLQGRHDASVDAAQRAVAERESRLRREDTISITLPDPDVPAGRRLAELRDSRGHGVILSGPERLALTGPNGTGKTRLLEGLVHPGTIDRQIRTGKLFTERVGYLPQRLDHLDDAMTLLDAVRAGAPHRSDGDLRAGLARFLFRGEVVDRHIGDLSGGERFRIALAILLLADPPHQLLILDEPTNNLDLHSVDELVDALAAYRGGLIVVSHDDHFLHRLGIDLRIAMTGDGLVV</sequence>
<evidence type="ECO:0000256" key="2">
    <source>
        <dbReference type="ARBA" id="ARBA00022741"/>
    </source>
</evidence>
<dbReference type="GO" id="GO:0016887">
    <property type="term" value="F:ATP hydrolysis activity"/>
    <property type="evidence" value="ECO:0007669"/>
    <property type="project" value="InterPro"/>
</dbReference>
<evidence type="ECO:0000256" key="4">
    <source>
        <dbReference type="SAM" id="Coils"/>
    </source>
</evidence>
<evidence type="ECO:0000313" key="6">
    <source>
        <dbReference type="EMBL" id="AMS04190.1"/>
    </source>
</evidence>
<dbReference type="Proteomes" id="UP000178666">
    <property type="component" value="Chromosome"/>
</dbReference>
<evidence type="ECO:0000313" key="9">
    <source>
        <dbReference type="Proteomes" id="UP000178666"/>
    </source>
</evidence>
<evidence type="ECO:0000259" key="5">
    <source>
        <dbReference type="PROSITE" id="PS50893"/>
    </source>
</evidence>
<dbReference type="GO" id="GO:0005524">
    <property type="term" value="F:ATP binding"/>
    <property type="evidence" value="ECO:0007669"/>
    <property type="project" value="UniProtKB-KW"/>
</dbReference>
<dbReference type="Proteomes" id="UP000075221">
    <property type="component" value="Chromosome"/>
</dbReference>
<reference evidence="6 8" key="2">
    <citation type="submission" date="2016-02" db="EMBL/GenBank/DDBJ databases">
        <title>Complete Genome Sequence of Propionibacterium acidipropionici ATCC 55737.</title>
        <authorList>
            <person name="Luna Flores C.H."/>
            <person name="Nielsen L.K."/>
            <person name="Marcellin E."/>
        </authorList>
    </citation>
    <scope>NUCLEOTIDE SEQUENCE [LARGE SCALE GENOMIC DNA]</scope>
    <source>
        <strain evidence="6 8">ATCC 55737</strain>
    </source>
</reference>
<reference evidence="7 9" key="1">
    <citation type="journal article" date="2016" name="Plant Dis.">
        <title>Improved production of propionic acid using genome shuffling.</title>
        <authorList>
            <person name="Luna-Flores C.H."/>
            <person name="Palfreyman R.W."/>
            <person name="Kromer J.O."/>
            <person name="Nielsen L.K."/>
            <person name="Marcellin E."/>
        </authorList>
    </citation>
    <scope>NUCLEOTIDE SEQUENCE [LARGE SCALE GENOMIC DNA]</scope>
    <source>
        <strain evidence="7 9">F3E8</strain>
    </source>
</reference>
<proteinExistence type="predicted"/>
<dbReference type="InterPro" id="IPR027417">
    <property type="entry name" value="P-loop_NTPase"/>
</dbReference>
<evidence type="ECO:0000313" key="8">
    <source>
        <dbReference type="Proteomes" id="UP000075221"/>
    </source>
</evidence>
<accession>A0AAC8YCV5</accession>
<keyword evidence="1" id="KW-0677">Repeat</keyword>
<evidence type="ECO:0000256" key="3">
    <source>
        <dbReference type="ARBA" id="ARBA00022840"/>
    </source>
</evidence>